<evidence type="ECO:0000313" key="4">
    <source>
        <dbReference type="Proteomes" id="UP001515480"/>
    </source>
</evidence>
<feature type="compositionally biased region" description="Acidic residues" evidence="1">
    <location>
        <begin position="424"/>
        <end position="434"/>
    </location>
</feature>
<protein>
    <recommendedName>
        <fullName evidence="2">PH domain-containing protein</fullName>
    </recommendedName>
</protein>
<feature type="region of interest" description="Disordered" evidence="1">
    <location>
        <begin position="1"/>
        <end position="119"/>
    </location>
</feature>
<feature type="compositionally biased region" description="Basic and acidic residues" evidence="1">
    <location>
        <begin position="435"/>
        <end position="445"/>
    </location>
</feature>
<feature type="compositionally biased region" description="Basic and acidic residues" evidence="1">
    <location>
        <begin position="294"/>
        <end position="308"/>
    </location>
</feature>
<evidence type="ECO:0000256" key="1">
    <source>
        <dbReference type="SAM" id="MobiDB-lite"/>
    </source>
</evidence>
<evidence type="ECO:0000313" key="3">
    <source>
        <dbReference type="EMBL" id="KAL1530094.1"/>
    </source>
</evidence>
<dbReference type="AlphaFoldDB" id="A0AB34KC45"/>
<dbReference type="SMART" id="SM00233">
    <property type="entry name" value="PH"/>
    <property type="match status" value="1"/>
</dbReference>
<feature type="compositionally biased region" description="Acidic residues" evidence="1">
    <location>
        <begin position="523"/>
        <end position="533"/>
    </location>
</feature>
<accession>A0AB34KC45</accession>
<evidence type="ECO:0000259" key="2">
    <source>
        <dbReference type="PROSITE" id="PS50003"/>
    </source>
</evidence>
<comment type="caution">
    <text evidence="3">The sequence shown here is derived from an EMBL/GenBank/DDBJ whole genome shotgun (WGS) entry which is preliminary data.</text>
</comment>
<dbReference type="Gene3D" id="2.30.29.30">
    <property type="entry name" value="Pleckstrin-homology domain (PH domain)/Phosphotyrosine-binding domain (PTB)"/>
    <property type="match status" value="1"/>
</dbReference>
<reference evidence="3 4" key="1">
    <citation type="journal article" date="2024" name="Science">
        <title>Giant polyketide synthase enzymes in the biosynthesis of giant marine polyether toxins.</title>
        <authorList>
            <person name="Fallon T.R."/>
            <person name="Shende V.V."/>
            <person name="Wierzbicki I.H."/>
            <person name="Pendleton A.L."/>
            <person name="Watervoot N.F."/>
            <person name="Auber R.P."/>
            <person name="Gonzalez D.J."/>
            <person name="Wisecaver J.H."/>
            <person name="Moore B.S."/>
        </authorList>
    </citation>
    <scope>NUCLEOTIDE SEQUENCE [LARGE SCALE GENOMIC DNA]</scope>
    <source>
        <strain evidence="3 4">12B1</strain>
    </source>
</reference>
<feature type="compositionally biased region" description="Low complexity" evidence="1">
    <location>
        <begin position="19"/>
        <end position="34"/>
    </location>
</feature>
<feature type="compositionally biased region" description="Acidic residues" evidence="1">
    <location>
        <begin position="472"/>
        <end position="483"/>
    </location>
</feature>
<dbReference type="PROSITE" id="PS50003">
    <property type="entry name" value="PH_DOMAIN"/>
    <property type="match status" value="1"/>
</dbReference>
<dbReference type="SUPFAM" id="SSF50729">
    <property type="entry name" value="PH domain-like"/>
    <property type="match status" value="1"/>
</dbReference>
<dbReference type="InterPro" id="IPR001849">
    <property type="entry name" value="PH_domain"/>
</dbReference>
<dbReference type="InterPro" id="IPR011993">
    <property type="entry name" value="PH-like_dom_sf"/>
</dbReference>
<keyword evidence="4" id="KW-1185">Reference proteome</keyword>
<name>A0AB34KC45_PRYPA</name>
<feature type="domain" description="PH" evidence="2">
    <location>
        <begin position="136"/>
        <end position="236"/>
    </location>
</feature>
<feature type="compositionally biased region" description="Polar residues" evidence="1">
    <location>
        <begin position="280"/>
        <end position="292"/>
    </location>
</feature>
<sequence length="533" mass="58225">MVAMARALSFSRRRSQRTSEPSDAPSSDNDAPSEGGDECERPVKVEAAAPPSKLQQLIRSASFGRRGCKGKENSCKNEDSEKKRDAPPTPDESSSDSRPVTPDDDAMDGEKSKVEEQVSSRVVEISEAELDAAPMGETPRGWLMKRHQKQPHQWAKRFFVVNDERGTIGYSKGDRGKRLKPSVVLSLQDIKAVKLLRLPDAKNPILINCPPISLIVAADDREEARMWVIQLNKRMKVWRAKAAQKIPVAVAAKIPTPDAAVSPAKSSVSPREEKLEPRDATTTSDRLPQSRCSPRRDLHNHSESEPCKHPPPRALVQYPANVAQSILAAAPIPAAPHNNPSETKDDDGSAAACAEVFQAAERHAEQPGVRSSRHRLEDTSIEAIETLENDSETNSPMPGGWSPENQCLVDPWGAPTRNLTDLLSSDEEDEDAEDDNKTPDVEHKGPKAPSVVIPSYASPARASFPGDALLAEPEEPQQVDEPEQIAVSHDDWDSDEENPGPEAVDAEAAPQMVGDGIQADPNFIDEDWDSENE</sequence>
<dbReference type="EMBL" id="JBGBPQ010000001">
    <property type="protein sequence ID" value="KAL1530094.1"/>
    <property type="molecule type" value="Genomic_DNA"/>
</dbReference>
<dbReference type="Proteomes" id="UP001515480">
    <property type="component" value="Unassembled WGS sequence"/>
</dbReference>
<dbReference type="Pfam" id="PF00169">
    <property type="entry name" value="PH"/>
    <property type="match status" value="1"/>
</dbReference>
<dbReference type="CDD" id="cd00821">
    <property type="entry name" value="PH"/>
    <property type="match status" value="1"/>
</dbReference>
<feature type="region of interest" description="Disordered" evidence="1">
    <location>
        <begin position="361"/>
        <end position="533"/>
    </location>
</feature>
<proteinExistence type="predicted"/>
<organism evidence="3 4">
    <name type="scientific">Prymnesium parvum</name>
    <name type="common">Toxic golden alga</name>
    <dbReference type="NCBI Taxonomy" id="97485"/>
    <lineage>
        <taxon>Eukaryota</taxon>
        <taxon>Haptista</taxon>
        <taxon>Haptophyta</taxon>
        <taxon>Prymnesiophyceae</taxon>
        <taxon>Prymnesiales</taxon>
        <taxon>Prymnesiaceae</taxon>
        <taxon>Prymnesium</taxon>
    </lineage>
</organism>
<feature type="region of interest" description="Disordered" evidence="1">
    <location>
        <begin position="257"/>
        <end position="314"/>
    </location>
</feature>
<feature type="compositionally biased region" description="Low complexity" evidence="1">
    <location>
        <begin position="259"/>
        <end position="269"/>
    </location>
</feature>
<feature type="compositionally biased region" description="Basic and acidic residues" evidence="1">
    <location>
        <begin position="69"/>
        <end position="86"/>
    </location>
</feature>
<feature type="compositionally biased region" description="Basic and acidic residues" evidence="1">
    <location>
        <begin position="108"/>
        <end position="118"/>
    </location>
</feature>
<feature type="compositionally biased region" description="Basic and acidic residues" evidence="1">
    <location>
        <begin position="270"/>
        <end position="279"/>
    </location>
</feature>
<gene>
    <name evidence="3" type="ORF">AB1Y20_001016</name>
</gene>